<dbReference type="Proteomes" id="UP001489004">
    <property type="component" value="Unassembled WGS sequence"/>
</dbReference>
<accession>A0AAW1PY64</accession>
<dbReference type="EMBL" id="JALJOR010000007">
    <property type="protein sequence ID" value="KAK9814341.1"/>
    <property type="molecule type" value="Genomic_DNA"/>
</dbReference>
<evidence type="ECO:0000256" key="1">
    <source>
        <dbReference type="ARBA" id="ARBA00009508"/>
    </source>
</evidence>
<gene>
    <name evidence="4" type="ORF">WJX72_004145</name>
</gene>
<comment type="similarity">
    <text evidence="1">Belongs to the complex I LYR family.</text>
</comment>
<protein>
    <recommendedName>
        <fullName evidence="3">Complex 1 LYR protein domain-containing protein</fullName>
    </recommendedName>
</protein>
<keyword evidence="5" id="KW-1185">Reference proteome</keyword>
<dbReference type="PANTHER" id="PTHR14273:SF0">
    <property type="entry name" value="LYR MOTIF-CONTAINING PROTEIN 1"/>
    <property type="match status" value="1"/>
</dbReference>
<reference evidence="4 5" key="1">
    <citation type="journal article" date="2024" name="Nat. Commun.">
        <title>Phylogenomics reveals the evolutionary origins of lichenization in chlorophyte algae.</title>
        <authorList>
            <person name="Puginier C."/>
            <person name="Libourel C."/>
            <person name="Otte J."/>
            <person name="Skaloud P."/>
            <person name="Haon M."/>
            <person name="Grisel S."/>
            <person name="Petersen M."/>
            <person name="Berrin J.G."/>
            <person name="Delaux P.M."/>
            <person name="Dal Grande F."/>
            <person name="Keller J."/>
        </authorList>
    </citation>
    <scope>NUCLEOTIDE SEQUENCE [LARGE SCALE GENOMIC DNA]</scope>
    <source>
        <strain evidence="4 5">SAG 2043</strain>
    </source>
</reference>
<evidence type="ECO:0000313" key="5">
    <source>
        <dbReference type="Proteomes" id="UP001489004"/>
    </source>
</evidence>
<organism evidence="4 5">
    <name type="scientific">[Myrmecia] bisecta</name>
    <dbReference type="NCBI Taxonomy" id="41462"/>
    <lineage>
        <taxon>Eukaryota</taxon>
        <taxon>Viridiplantae</taxon>
        <taxon>Chlorophyta</taxon>
        <taxon>core chlorophytes</taxon>
        <taxon>Trebouxiophyceae</taxon>
        <taxon>Trebouxiales</taxon>
        <taxon>Trebouxiaceae</taxon>
        <taxon>Myrmecia</taxon>
    </lineage>
</organism>
<sequence>MPPDPARALSLYRQILRVGRTWSGPSSERAYIWDEAQRLFRQNQHLTDAEAIEHKLDEAESRLEYAVHYHIPYPRLEHMHQFKPRQYMEPPKLDTSSRAPSSRDAEVADKLAAAAARRRATQQQELANAGEDV</sequence>
<dbReference type="InterPro" id="IPR045294">
    <property type="entry name" value="Complex1_LYR_LYRM1"/>
</dbReference>
<dbReference type="InterPro" id="IPR040330">
    <property type="entry name" value="LYRM1"/>
</dbReference>
<name>A0AAW1PY64_9CHLO</name>
<dbReference type="InterPro" id="IPR008011">
    <property type="entry name" value="Complex1_LYR_dom"/>
</dbReference>
<dbReference type="CDD" id="cd20261">
    <property type="entry name" value="Complex1_LYR_LYRM1"/>
    <property type="match status" value="1"/>
</dbReference>
<dbReference type="GO" id="GO:0005739">
    <property type="term" value="C:mitochondrion"/>
    <property type="evidence" value="ECO:0007669"/>
    <property type="project" value="TreeGrafter"/>
</dbReference>
<evidence type="ECO:0000313" key="4">
    <source>
        <dbReference type="EMBL" id="KAK9814341.1"/>
    </source>
</evidence>
<proteinExistence type="inferred from homology"/>
<comment type="caution">
    <text evidence="4">The sequence shown here is derived from an EMBL/GenBank/DDBJ whole genome shotgun (WGS) entry which is preliminary data.</text>
</comment>
<feature type="domain" description="Complex 1 LYR protein" evidence="3">
    <location>
        <begin position="7"/>
        <end position="64"/>
    </location>
</feature>
<evidence type="ECO:0000256" key="2">
    <source>
        <dbReference type="SAM" id="MobiDB-lite"/>
    </source>
</evidence>
<evidence type="ECO:0000259" key="3">
    <source>
        <dbReference type="Pfam" id="PF05347"/>
    </source>
</evidence>
<dbReference type="PANTHER" id="PTHR14273">
    <property type="entry name" value="LYR MOTIF-CONTAINING PROTEIN 1"/>
    <property type="match status" value="1"/>
</dbReference>
<dbReference type="AlphaFoldDB" id="A0AAW1PY64"/>
<feature type="region of interest" description="Disordered" evidence="2">
    <location>
        <begin position="85"/>
        <end position="133"/>
    </location>
</feature>
<dbReference type="Pfam" id="PF05347">
    <property type="entry name" value="Complex1_LYR"/>
    <property type="match status" value="1"/>
</dbReference>